<dbReference type="KEGG" id="ppr:PBPRA0687"/>
<evidence type="ECO:0000256" key="2">
    <source>
        <dbReference type="SAM" id="MobiDB-lite"/>
    </source>
</evidence>
<keyword evidence="1" id="KW-0175">Coiled coil</keyword>
<dbReference type="HOGENOM" id="CLU_443344_0_0_6"/>
<organism evidence="3 4">
    <name type="scientific">Photobacterium profundum (strain SS9)</name>
    <dbReference type="NCBI Taxonomy" id="298386"/>
    <lineage>
        <taxon>Bacteria</taxon>
        <taxon>Pseudomonadati</taxon>
        <taxon>Pseudomonadota</taxon>
        <taxon>Gammaproteobacteria</taxon>
        <taxon>Vibrionales</taxon>
        <taxon>Vibrionaceae</taxon>
        <taxon>Photobacterium</taxon>
    </lineage>
</organism>
<accession>Q6LUB7</accession>
<dbReference type="AlphaFoldDB" id="Q6LUB7"/>
<dbReference type="SUPFAM" id="SSF52540">
    <property type="entry name" value="P-loop containing nucleoside triphosphate hydrolases"/>
    <property type="match status" value="1"/>
</dbReference>
<name>Q6LUB7_PHOPR</name>
<dbReference type="Proteomes" id="UP000000593">
    <property type="component" value="Chromosome 1"/>
</dbReference>
<evidence type="ECO:0000313" key="3">
    <source>
        <dbReference type="EMBL" id="CAG19108.1"/>
    </source>
</evidence>
<keyword evidence="4" id="KW-1185">Reference proteome</keyword>
<evidence type="ECO:0008006" key="5">
    <source>
        <dbReference type="Google" id="ProtNLM"/>
    </source>
</evidence>
<dbReference type="InterPro" id="IPR027417">
    <property type="entry name" value="P-loop_NTPase"/>
</dbReference>
<dbReference type="EMBL" id="CR378665">
    <property type="protein sequence ID" value="CAG19108.1"/>
    <property type="molecule type" value="Genomic_DNA"/>
</dbReference>
<evidence type="ECO:0000256" key="1">
    <source>
        <dbReference type="SAM" id="Coils"/>
    </source>
</evidence>
<evidence type="ECO:0000313" key="4">
    <source>
        <dbReference type="Proteomes" id="UP000000593"/>
    </source>
</evidence>
<feature type="region of interest" description="Disordered" evidence="2">
    <location>
        <begin position="254"/>
        <end position="279"/>
    </location>
</feature>
<protein>
    <recommendedName>
        <fullName evidence="5">DNA2/NAM7 helicase helicase domain-containing protein</fullName>
    </recommendedName>
</protein>
<dbReference type="RefSeq" id="WP_011217456.1">
    <property type="nucleotide sequence ID" value="NC_006370.1"/>
</dbReference>
<feature type="coiled-coil region" evidence="1">
    <location>
        <begin position="568"/>
        <end position="595"/>
    </location>
</feature>
<proteinExistence type="predicted"/>
<dbReference type="STRING" id="298386.PBPRA0687"/>
<reference evidence="4" key="1">
    <citation type="journal article" date="2005" name="Science">
        <title>Life at depth: Photobacterium profundum genome sequence and expression analysis.</title>
        <authorList>
            <person name="Vezzi A."/>
            <person name="Campanaro S."/>
            <person name="D'Angelo M."/>
            <person name="Simonato F."/>
            <person name="Vitulo N."/>
            <person name="Lauro F.M."/>
            <person name="Cestaro A."/>
            <person name="Malacrida G."/>
            <person name="Simionati B."/>
            <person name="Cannata N."/>
            <person name="Romualdi C."/>
            <person name="Bartlett D.H."/>
            <person name="Valle G."/>
        </authorList>
    </citation>
    <scope>NUCLEOTIDE SEQUENCE [LARGE SCALE GENOMIC DNA]</scope>
    <source>
        <strain evidence="4">ATCC BAA-1253 / SS9</strain>
    </source>
</reference>
<dbReference type="Gene3D" id="3.40.50.300">
    <property type="entry name" value="P-loop containing nucleotide triphosphate hydrolases"/>
    <property type="match status" value="1"/>
</dbReference>
<gene>
    <name evidence="3" type="ordered locus">PBPRA0687</name>
</gene>
<dbReference type="eggNOG" id="COG0507">
    <property type="taxonomic scope" value="Bacteria"/>
</dbReference>
<sequence>MKMNKEKHQALSILEYWHKIEFFDSAELGDISKRNNGAIHYDIQQVLDTPDCLPWINRNHIRRAGEKYKHNEHYTFKVYLGLFWRSEIFEAGKLYLPNYEDQGLDGNERNQDSGFTCSAIIHVDQYGNIDLDKTEVSTAPWAIGKTQNKQLHELKLKDFDIESKALCDKFNEVCVVANNIKEEHHYPKVLTTHELLEFTKLMTEWARFQPISEKPIPFMIVELLPKKYSQQENKPQIPDLTYLPLPDLSNLNQRREDHHSQTSNESAVTDDEQRNTKESKPTISILNSFYIRDIELVIEQFRKGQIDAHSALASYVGFTPQRESDLLSKNGQSLIRKHLFLDMTPKGRWPGEDEHSMSMMQQFAINTLYKELDEQGVYSVNGPPGTGKTTMLRDIIANNLVSRARNLSVLVSIADSAPESMKVDIGDECVILPVLNPTLTGYEMVVVSSNNTAVENITKELPQSKALGKRYQTVEFFKSAAQKLAAKHVYPKNNQGRTKLKSLEEKEDCWGMMAAAIGNQSNRKIVGDRLFFLKTDYMEVETGAEGYQTLFESIKEQCSKAGNVYEAFASAQIAFKQAEQELEKCLSELRTLQLIESKKRDLKGYEHRYLHKMVTN</sequence>